<dbReference type="CDD" id="cd01675">
    <property type="entry name" value="RNR_III"/>
    <property type="match status" value="1"/>
</dbReference>
<feature type="modified residue" description="Glycine radical" evidence="5">
    <location>
        <position position="697"/>
    </location>
</feature>
<gene>
    <name evidence="8" type="ORF">SAMN02745249_00290</name>
</gene>
<dbReference type="Gene3D" id="3.20.70.20">
    <property type="match status" value="1"/>
</dbReference>
<dbReference type="GO" id="GO:0031250">
    <property type="term" value="C:anaerobic ribonucleoside-triphosphate reductase complex"/>
    <property type="evidence" value="ECO:0007669"/>
    <property type="project" value="TreeGrafter"/>
</dbReference>
<keyword evidence="2 5" id="KW-0556">Organic radical</keyword>
<evidence type="ECO:0000259" key="6">
    <source>
        <dbReference type="PROSITE" id="PS51149"/>
    </source>
</evidence>
<reference evidence="8 9" key="1">
    <citation type="submission" date="2016-11" db="EMBL/GenBank/DDBJ databases">
        <authorList>
            <person name="Jaros S."/>
            <person name="Januszkiewicz K."/>
            <person name="Wedrychowicz H."/>
        </authorList>
    </citation>
    <scope>NUCLEOTIDE SEQUENCE [LARGE SCALE GENOMIC DNA]</scope>
    <source>
        <strain evidence="8 9">DSM 15692</strain>
    </source>
</reference>
<feature type="domain" description="ATP-cone" evidence="7">
    <location>
        <begin position="14"/>
        <end position="109"/>
    </location>
</feature>
<sequence>MQVHKEEKMTQKTIFIQKRDGRKQDFDVQKITQALSQATQQLDQKYSLEEAREMAFEVESKVDNLTEEVRGSLTTTNIDEVVLEVLEQKDYPFLAEAYIHRREEKAKGRKDRRDVNVMIQQLLQQDKTIVNENANKDSNVFNTQRDLTAGIVGKAIGLKLLPTHVANAHEKGEIHYHDLDYTPYSPMSNCCLIDFQSMFEEGFQIGNAEVESPRSIQTAAAQTAQIIANVASSQYGGCSFDRIDEILAPYAEINYEKHLKTAQEWLEDKEKQQAFAYEKTKKDIYDAMQSLEYEINTLYTSQGQTPFTTIGFGLGTNWIEREIQKAIFKIRIEGLGKEKRTAIFPKLIFTLKDGLNLKPADPNYDIKQLAIECSIKRMYPDIISYDKIVELTGSFKAPMGCRSFLQGWKNDAGEDVTAGRMNLGVVTLNIPRIAMEAEGNKTRFFEMLEERLFILKDALLFKARRVMEAVPENAPILYQYGAFGDRLESKDDVSKLFLNRRATVSLGYIGLYEAATVFYGPEWEDNQAAKDFTIEILSLLKQNADEWSDAYDLHFSVYSTPSESLTDRFCKIDTEKFGLVSDITDKGYYTNSFHYDVRKNPTPFEKLDFEKDYAPLTSGGFIHYCEYPKLSSNPKALEAVWDYAYDKIGYLGTNTPIDQCFECHFEGEFLPTAEGFKCPQCGNTNPETCDVVKRTCGYLGNPQKRPMAEGRHKEIKARVKHMKGAE</sequence>
<dbReference type="InterPro" id="IPR001150">
    <property type="entry name" value="Gly_radical"/>
</dbReference>
<organism evidence="8 9">
    <name type="scientific">Atopostipes suicloacalis DSM 15692</name>
    <dbReference type="NCBI Taxonomy" id="1121025"/>
    <lineage>
        <taxon>Bacteria</taxon>
        <taxon>Bacillati</taxon>
        <taxon>Bacillota</taxon>
        <taxon>Bacilli</taxon>
        <taxon>Lactobacillales</taxon>
        <taxon>Carnobacteriaceae</taxon>
        <taxon>Atopostipes</taxon>
    </lineage>
</organism>
<dbReference type="STRING" id="1121025.SAMN02745249_00290"/>
<dbReference type="Pfam" id="PF03477">
    <property type="entry name" value="ATP-cone"/>
    <property type="match status" value="1"/>
</dbReference>
<dbReference type="AlphaFoldDB" id="A0A1M4SY54"/>
<proteinExistence type="predicted"/>
<dbReference type="InterPro" id="IPR005144">
    <property type="entry name" value="ATP-cone_dom"/>
</dbReference>
<dbReference type="OrthoDB" id="9804622at2"/>
<evidence type="ECO:0000256" key="4">
    <source>
        <dbReference type="PROSITE-ProRule" id="PRU00492"/>
    </source>
</evidence>
<dbReference type="PROSITE" id="PS51161">
    <property type="entry name" value="ATP_CONE"/>
    <property type="match status" value="1"/>
</dbReference>
<dbReference type="PROSITE" id="PS51149">
    <property type="entry name" value="GLY_RADICAL_2"/>
    <property type="match status" value="1"/>
</dbReference>
<evidence type="ECO:0000256" key="5">
    <source>
        <dbReference type="PROSITE-ProRule" id="PRU00493"/>
    </source>
</evidence>
<dbReference type="GO" id="GO:0006260">
    <property type="term" value="P:DNA replication"/>
    <property type="evidence" value="ECO:0007669"/>
    <property type="project" value="InterPro"/>
</dbReference>
<name>A0A1M4SY54_9LACT</name>
<keyword evidence="3 4" id="KW-0067">ATP-binding</keyword>
<keyword evidence="1 4" id="KW-0547">Nucleotide-binding</keyword>
<dbReference type="PANTHER" id="PTHR21075:SF0">
    <property type="entry name" value="ANAEROBIC RIBONUCLEOSIDE-TRIPHOSPHATE REDUCTASE"/>
    <property type="match status" value="1"/>
</dbReference>
<protein>
    <submittedName>
        <fullName evidence="8">Ribonucleoside-triphosphate reductase class III catalytic subunit</fullName>
    </submittedName>
</protein>
<dbReference type="PANTHER" id="PTHR21075">
    <property type="entry name" value="ANAEROBIC RIBONUCLEOSIDE-TRIPHOSPHATE REDUCTASE"/>
    <property type="match status" value="1"/>
</dbReference>
<feature type="domain" description="Glycine radical" evidence="6">
    <location>
        <begin position="599"/>
        <end position="724"/>
    </location>
</feature>
<dbReference type="InterPro" id="IPR012833">
    <property type="entry name" value="NrdD"/>
</dbReference>
<dbReference type="SUPFAM" id="SSF51998">
    <property type="entry name" value="PFL-like glycyl radical enzymes"/>
    <property type="match status" value="1"/>
</dbReference>
<dbReference type="PROSITE" id="PS00850">
    <property type="entry name" value="GLY_RADICAL_1"/>
    <property type="match status" value="1"/>
</dbReference>
<dbReference type="GO" id="GO:0004748">
    <property type="term" value="F:ribonucleoside-diphosphate reductase activity, thioredoxin disulfide as acceptor"/>
    <property type="evidence" value="ECO:0007669"/>
    <property type="project" value="TreeGrafter"/>
</dbReference>
<dbReference type="GO" id="GO:0005524">
    <property type="term" value="F:ATP binding"/>
    <property type="evidence" value="ECO:0007669"/>
    <property type="project" value="UniProtKB-UniRule"/>
</dbReference>
<dbReference type="InterPro" id="IPR019777">
    <property type="entry name" value="Form_AcTrfase_GR_CS"/>
</dbReference>
<dbReference type="RefSeq" id="WP_073295169.1">
    <property type="nucleotide sequence ID" value="NZ_FQUF01000004.1"/>
</dbReference>
<dbReference type="GO" id="GO:0008998">
    <property type="term" value="F:ribonucleoside-triphosphate reductase (thioredoxin) activity"/>
    <property type="evidence" value="ECO:0007669"/>
    <property type="project" value="InterPro"/>
</dbReference>
<evidence type="ECO:0000256" key="3">
    <source>
        <dbReference type="ARBA" id="ARBA00022840"/>
    </source>
</evidence>
<keyword evidence="9" id="KW-1185">Reference proteome</keyword>
<dbReference type="NCBIfam" id="NF006732">
    <property type="entry name" value="PRK09263.1"/>
    <property type="match status" value="1"/>
</dbReference>
<accession>A0A1M4SY54</accession>
<dbReference type="GO" id="GO:0009265">
    <property type="term" value="P:2'-deoxyribonucleotide biosynthetic process"/>
    <property type="evidence" value="ECO:0007669"/>
    <property type="project" value="TreeGrafter"/>
</dbReference>
<dbReference type="EMBL" id="FQUF01000004">
    <property type="protein sequence ID" value="SHE37119.1"/>
    <property type="molecule type" value="Genomic_DNA"/>
</dbReference>
<evidence type="ECO:0000313" key="8">
    <source>
        <dbReference type="EMBL" id="SHE37119.1"/>
    </source>
</evidence>
<dbReference type="NCBIfam" id="TIGR02487">
    <property type="entry name" value="NrdD"/>
    <property type="match status" value="1"/>
</dbReference>
<evidence type="ECO:0000256" key="1">
    <source>
        <dbReference type="ARBA" id="ARBA00022741"/>
    </source>
</evidence>
<evidence type="ECO:0000256" key="2">
    <source>
        <dbReference type="ARBA" id="ARBA00022818"/>
    </source>
</evidence>
<evidence type="ECO:0000313" key="9">
    <source>
        <dbReference type="Proteomes" id="UP000184128"/>
    </source>
</evidence>
<evidence type="ECO:0000259" key="7">
    <source>
        <dbReference type="PROSITE" id="PS51161"/>
    </source>
</evidence>
<dbReference type="Pfam" id="PF13597">
    <property type="entry name" value="NRDD"/>
    <property type="match status" value="1"/>
</dbReference>
<dbReference type="Proteomes" id="UP000184128">
    <property type="component" value="Unassembled WGS sequence"/>
</dbReference>